<dbReference type="KEGG" id="peu:105141824"/>
<dbReference type="GeneID" id="105141824"/>
<dbReference type="PANTHER" id="PTHR10641">
    <property type="entry name" value="MYB FAMILY TRANSCRIPTION FACTOR"/>
    <property type="match status" value="1"/>
</dbReference>
<evidence type="ECO:0000313" key="9">
    <source>
        <dbReference type="RefSeq" id="XP_011047493.1"/>
    </source>
</evidence>
<evidence type="ECO:0000256" key="5">
    <source>
        <dbReference type="SAM" id="MobiDB-lite"/>
    </source>
</evidence>
<dbReference type="AlphaFoldDB" id="A0AAJ6VFK2"/>
<keyword evidence="3" id="KW-0238">DNA-binding</keyword>
<dbReference type="Pfam" id="PF00249">
    <property type="entry name" value="Myb_DNA-binding"/>
    <property type="match status" value="2"/>
</dbReference>
<dbReference type="CDD" id="cd00167">
    <property type="entry name" value="SANT"/>
    <property type="match status" value="2"/>
</dbReference>
<protein>
    <submittedName>
        <fullName evidence="9">Myb-related protein 308-like</fullName>
    </submittedName>
</protein>
<dbReference type="InterPro" id="IPR017930">
    <property type="entry name" value="Myb_dom"/>
</dbReference>
<keyword evidence="2" id="KW-0677">Repeat</keyword>
<keyword evidence="4" id="KW-0539">Nucleus</keyword>
<dbReference type="InterPro" id="IPR009057">
    <property type="entry name" value="Homeodomain-like_sf"/>
</dbReference>
<gene>
    <name evidence="9" type="primary">LOC105141824</name>
</gene>
<dbReference type="GO" id="GO:0003677">
    <property type="term" value="F:DNA binding"/>
    <property type="evidence" value="ECO:0007669"/>
    <property type="project" value="UniProtKB-KW"/>
</dbReference>
<evidence type="ECO:0000259" key="7">
    <source>
        <dbReference type="PROSITE" id="PS51294"/>
    </source>
</evidence>
<evidence type="ECO:0000259" key="6">
    <source>
        <dbReference type="PROSITE" id="PS50090"/>
    </source>
</evidence>
<dbReference type="PROSITE" id="PS51294">
    <property type="entry name" value="HTH_MYB"/>
    <property type="match status" value="2"/>
</dbReference>
<dbReference type="SMART" id="SM00717">
    <property type="entry name" value="SANT"/>
    <property type="match status" value="2"/>
</dbReference>
<dbReference type="FunFam" id="1.10.10.60:FF:000001">
    <property type="entry name" value="MYB-related transcription factor"/>
    <property type="match status" value="1"/>
</dbReference>
<evidence type="ECO:0000256" key="4">
    <source>
        <dbReference type="ARBA" id="ARBA00023242"/>
    </source>
</evidence>
<evidence type="ECO:0000256" key="3">
    <source>
        <dbReference type="ARBA" id="ARBA00023125"/>
    </source>
</evidence>
<evidence type="ECO:0000256" key="1">
    <source>
        <dbReference type="ARBA" id="ARBA00004123"/>
    </source>
</evidence>
<feature type="domain" description="HTH myb-type" evidence="7">
    <location>
        <begin position="62"/>
        <end position="116"/>
    </location>
</feature>
<organism evidence="8 9">
    <name type="scientific">Populus euphratica</name>
    <name type="common">Euphrates poplar</name>
    <dbReference type="NCBI Taxonomy" id="75702"/>
    <lineage>
        <taxon>Eukaryota</taxon>
        <taxon>Viridiplantae</taxon>
        <taxon>Streptophyta</taxon>
        <taxon>Embryophyta</taxon>
        <taxon>Tracheophyta</taxon>
        <taxon>Spermatophyta</taxon>
        <taxon>Magnoliopsida</taxon>
        <taxon>eudicotyledons</taxon>
        <taxon>Gunneridae</taxon>
        <taxon>Pentapetalae</taxon>
        <taxon>rosids</taxon>
        <taxon>fabids</taxon>
        <taxon>Malpighiales</taxon>
        <taxon>Salicaceae</taxon>
        <taxon>Saliceae</taxon>
        <taxon>Populus</taxon>
    </lineage>
</organism>
<dbReference type="PANTHER" id="PTHR10641:SF1409">
    <property type="entry name" value="MYB FAMILY PROTEIN"/>
    <property type="match status" value="1"/>
</dbReference>
<feature type="domain" description="Myb-like" evidence="6">
    <location>
        <begin position="62"/>
        <end position="112"/>
    </location>
</feature>
<dbReference type="SUPFAM" id="SSF46689">
    <property type="entry name" value="Homeodomain-like"/>
    <property type="match status" value="1"/>
</dbReference>
<sequence>MVKTTLVDKNGLRKGAWSKEEDDKLRVYVQKYGHWNWRQLPRFAGLSRCGKSCRLRWMNYLRPDVKRGNFSEEEDNLIIQMHEELGNKWSIIAGKLPGRTDNEIKNHWHTNLSKRVKQSQSVSSELVNKEQSSETSQSEDGQAEKSETESVSVNTPSEPDRHPKIVENIPSPQEISCSELSSMNNDYVSGMNGAADSFSPIEIFQDSGFWNQPFLADNNDSQDGYHSLLFTEEVYMPSYPFNYDDDSMDWIQQMMQELQESN</sequence>
<proteinExistence type="predicted"/>
<reference evidence="9" key="1">
    <citation type="submission" date="2025-08" db="UniProtKB">
        <authorList>
            <consortium name="RefSeq"/>
        </authorList>
    </citation>
    <scope>IDENTIFICATION</scope>
</reference>
<evidence type="ECO:0000256" key="2">
    <source>
        <dbReference type="ARBA" id="ARBA00022737"/>
    </source>
</evidence>
<dbReference type="Proteomes" id="UP000694918">
    <property type="component" value="Unplaced"/>
</dbReference>
<dbReference type="Gene3D" id="1.10.10.60">
    <property type="entry name" value="Homeodomain-like"/>
    <property type="match status" value="2"/>
</dbReference>
<dbReference type="InterPro" id="IPR015495">
    <property type="entry name" value="Myb_TF_plants"/>
</dbReference>
<dbReference type="InterPro" id="IPR001005">
    <property type="entry name" value="SANT/Myb"/>
</dbReference>
<comment type="subcellular location">
    <subcellularLocation>
        <location evidence="1">Nucleus</location>
    </subcellularLocation>
</comment>
<evidence type="ECO:0000313" key="8">
    <source>
        <dbReference type="Proteomes" id="UP000694918"/>
    </source>
</evidence>
<feature type="domain" description="HTH myb-type" evidence="7">
    <location>
        <begin position="9"/>
        <end position="61"/>
    </location>
</feature>
<dbReference type="PROSITE" id="PS50090">
    <property type="entry name" value="MYB_LIKE"/>
    <property type="match status" value="2"/>
</dbReference>
<dbReference type="GO" id="GO:0005634">
    <property type="term" value="C:nucleus"/>
    <property type="evidence" value="ECO:0007669"/>
    <property type="project" value="UniProtKB-SubCell"/>
</dbReference>
<feature type="region of interest" description="Disordered" evidence="5">
    <location>
        <begin position="109"/>
        <end position="170"/>
    </location>
</feature>
<name>A0AAJ6VFK2_POPEU</name>
<keyword evidence="8" id="KW-1185">Reference proteome</keyword>
<feature type="domain" description="Myb-like" evidence="6">
    <location>
        <begin position="9"/>
        <end position="61"/>
    </location>
</feature>
<dbReference type="RefSeq" id="XP_011047493.1">
    <property type="nucleotide sequence ID" value="XM_011049191.1"/>
</dbReference>
<accession>A0AAJ6VFK2</accession>